<sequence length="125" mass="13722">MTQLTRTDLETHARHWIAAWNAHDVGAVLTAFAEDAVFISPLAAQVTGRAQIAGIAALRGYWTEALRRAPDLRFELNGLAIDEAGQSVTVFYTSHAAGRARHACEHMQFRHGKQILGEAYYGCDA</sequence>
<comment type="caution">
    <text evidence="2">The sequence shown here is derived from an EMBL/GenBank/DDBJ whole genome shotgun (WGS) entry which is preliminary data.</text>
</comment>
<accession>A0A2T4JNM5</accession>
<name>A0A2T4JNM5_9RHOB</name>
<dbReference type="Pfam" id="PF12680">
    <property type="entry name" value="SnoaL_2"/>
    <property type="match status" value="1"/>
</dbReference>
<dbReference type="EMBL" id="PZKG01000245">
    <property type="protein sequence ID" value="PTE19495.1"/>
    <property type="molecule type" value="Genomic_DNA"/>
</dbReference>
<proteinExistence type="predicted"/>
<dbReference type="RefSeq" id="WP_107665977.1">
    <property type="nucleotide sequence ID" value="NZ_PZKG01000245.1"/>
</dbReference>
<protein>
    <recommendedName>
        <fullName evidence="1">SnoaL-like domain-containing protein</fullName>
    </recommendedName>
</protein>
<keyword evidence="3" id="KW-1185">Reference proteome</keyword>
<evidence type="ECO:0000313" key="3">
    <source>
        <dbReference type="Proteomes" id="UP000241010"/>
    </source>
</evidence>
<dbReference type="Proteomes" id="UP000241010">
    <property type="component" value="Unassembled WGS sequence"/>
</dbReference>
<organism evidence="2 3">
    <name type="scientific">Cereibacter changlensis JA139</name>
    <dbReference type="NCBI Taxonomy" id="1188249"/>
    <lineage>
        <taxon>Bacteria</taxon>
        <taxon>Pseudomonadati</taxon>
        <taxon>Pseudomonadota</taxon>
        <taxon>Alphaproteobacteria</taxon>
        <taxon>Rhodobacterales</taxon>
        <taxon>Paracoccaceae</taxon>
        <taxon>Cereibacter</taxon>
    </lineage>
</organism>
<feature type="domain" description="SnoaL-like" evidence="1">
    <location>
        <begin position="13"/>
        <end position="113"/>
    </location>
</feature>
<gene>
    <name evidence="2" type="ORF">C5F48_22620</name>
</gene>
<dbReference type="InterPro" id="IPR032710">
    <property type="entry name" value="NTF2-like_dom_sf"/>
</dbReference>
<dbReference type="InterPro" id="IPR037401">
    <property type="entry name" value="SnoaL-like"/>
</dbReference>
<dbReference type="SUPFAM" id="SSF54427">
    <property type="entry name" value="NTF2-like"/>
    <property type="match status" value="1"/>
</dbReference>
<dbReference type="Gene3D" id="3.10.450.50">
    <property type="match status" value="1"/>
</dbReference>
<evidence type="ECO:0000313" key="2">
    <source>
        <dbReference type="EMBL" id="PTE19495.1"/>
    </source>
</evidence>
<dbReference type="OrthoDB" id="333383at2"/>
<evidence type="ECO:0000259" key="1">
    <source>
        <dbReference type="Pfam" id="PF12680"/>
    </source>
</evidence>
<reference evidence="2 3" key="1">
    <citation type="submission" date="2018-03" db="EMBL/GenBank/DDBJ databases">
        <title>Cereibacter changlensis.</title>
        <authorList>
            <person name="Meyer T.E."/>
            <person name="Miller S."/>
            <person name="Lodha T."/>
            <person name="Gandham S."/>
            <person name="Chintalapati S."/>
            <person name="Chintalapati V.R."/>
        </authorList>
    </citation>
    <scope>NUCLEOTIDE SEQUENCE [LARGE SCALE GENOMIC DNA]</scope>
    <source>
        <strain evidence="2 3">JA139</strain>
    </source>
</reference>
<dbReference type="AlphaFoldDB" id="A0A2T4JNM5"/>